<dbReference type="Pfam" id="PF05988">
    <property type="entry name" value="DUF899"/>
    <property type="match status" value="1"/>
</dbReference>
<accession>F8FBM2</accession>
<organism evidence="1 2">
    <name type="scientific">Paenibacillus mucilaginosus (strain KNP414)</name>
    <dbReference type="NCBI Taxonomy" id="1036673"/>
    <lineage>
        <taxon>Bacteria</taxon>
        <taxon>Bacillati</taxon>
        <taxon>Bacillota</taxon>
        <taxon>Bacilli</taxon>
        <taxon>Bacillales</taxon>
        <taxon>Paenibacillaceae</taxon>
        <taxon>Paenibacillus</taxon>
    </lineage>
</organism>
<dbReference type="EMBL" id="CP002869">
    <property type="protein sequence ID" value="AEI43073.1"/>
    <property type="molecule type" value="Genomic_DNA"/>
</dbReference>
<dbReference type="PATRIC" id="fig|1036673.3.peg.4176"/>
<dbReference type="HOGENOM" id="CLU_066898_1_0_9"/>
<dbReference type="AlphaFoldDB" id="F8FBM2"/>
<sequence length="242" mass="27791">MGGIQLSQSSAALPNIVSQEEWFAARQELLRKEKEATRALDALAAERRRLPMVRIDKEYRFEGTNGQAGLLDLFDGRRQLIVYHFMFDPGWQEGCVGCSMLVDGLGHTAHLHARDTTLVLVSRAPLERIEPFQRRMGWTIPWFSSFGSDFNSDFEATTDKGEIPGLSVFLRDGGSIFRTYYTTARGTEKLASNFNLLDMTPFGRQEEWEDSPPGWPQSKPYVWWRYHDRYEHTKSSDSCCHQ</sequence>
<dbReference type="KEGG" id="pms:KNP414_04543"/>
<proteinExistence type="predicted"/>
<dbReference type="InterPro" id="IPR010296">
    <property type="entry name" value="DUF899_thioredox"/>
</dbReference>
<reference evidence="2" key="1">
    <citation type="submission" date="2011-06" db="EMBL/GenBank/DDBJ databases">
        <title>Complete genome sequence of Paenibacillus mucilaginosus KNP414.</title>
        <authorList>
            <person name="Wang J."/>
            <person name="Hu S."/>
            <person name="Hu X."/>
            <person name="Zhang B."/>
            <person name="Dong D."/>
            <person name="Zhang S."/>
            <person name="Zhao K."/>
            <person name="Wu D."/>
        </authorList>
    </citation>
    <scope>NUCLEOTIDE SEQUENCE [LARGE SCALE GENOMIC DNA]</scope>
    <source>
        <strain evidence="2">KNP414</strain>
    </source>
</reference>
<evidence type="ECO:0000313" key="2">
    <source>
        <dbReference type="Proteomes" id="UP000006620"/>
    </source>
</evidence>
<name>F8FBM2_PAEMK</name>
<dbReference type="Proteomes" id="UP000006620">
    <property type="component" value="Chromosome"/>
</dbReference>
<gene>
    <name evidence="1" type="ordered locus">KNP414_04543</name>
</gene>
<evidence type="ECO:0000313" key="1">
    <source>
        <dbReference type="EMBL" id="AEI43073.1"/>
    </source>
</evidence>
<protein>
    <recommendedName>
        <fullName evidence="3">DUF899 domain-containing protein</fullName>
    </recommendedName>
</protein>
<evidence type="ECO:0008006" key="3">
    <source>
        <dbReference type="Google" id="ProtNLM"/>
    </source>
</evidence>
<reference evidence="1 2" key="2">
    <citation type="journal article" date="2013" name="Genome Announc.">
        <title>Genome Sequence of Growth-Improving Paenibacillus mucilaginosus Strain KNP414.</title>
        <authorList>
            <person name="Lu J.J."/>
            <person name="Wang J.F."/>
            <person name="Hu X.F."/>
        </authorList>
    </citation>
    <scope>NUCLEOTIDE SEQUENCE [LARGE SCALE GENOMIC DNA]</scope>
    <source>
        <strain evidence="1 2">KNP414</strain>
    </source>
</reference>